<name>A0A3N0ADN6_9ACTN</name>
<dbReference type="InterPro" id="IPR050646">
    <property type="entry name" value="Cas1"/>
</dbReference>
<keyword evidence="2 10" id="KW-0479">Metal-binding</keyword>
<evidence type="ECO:0000313" key="11">
    <source>
        <dbReference type="EMBL" id="RNL18860.1"/>
    </source>
</evidence>
<dbReference type="Proteomes" id="UP000267368">
    <property type="component" value="Unassembled WGS sequence"/>
</dbReference>
<feature type="binding site" evidence="10">
    <location>
        <position position="146"/>
    </location>
    <ligand>
        <name>Mn(2+)</name>
        <dbReference type="ChEBI" id="CHEBI:29035"/>
    </ligand>
</feature>
<evidence type="ECO:0000256" key="4">
    <source>
        <dbReference type="ARBA" id="ARBA00022801"/>
    </source>
</evidence>
<keyword evidence="4 10" id="KW-0378">Hydrolase</keyword>
<evidence type="ECO:0000256" key="5">
    <source>
        <dbReference type="ARBA" id="ARBA00022842"/>
    </source>
</evidence>
<comment type="caution">
    <text evidence="11">The sequence shown here is derived from an EMBL/GenBank/DDBJ whole genome shotgun (WGS) entry which is preliminary data.</text>
</comment>
<proteinExistence type="inferred from homology"/>
<gene>
    <name evidence="10" type="primary">cas1</name>
    <name evidence="11" type="ORF">DMP07_07890</name>
</gene>
<dbReference type="GO" id="GO:0051607">
    <property type="term" value="P:defense response to virus"/>
    <property type="evidence" value="ECO:0007669"/>
    <property type="project" value="UniProtKB-UniRule"/>
</dbReference>
<dbReference type="RefSeq" id="WP_123198603.1">
    <property type="nucleotide sequence ID" value="NZ_QICB01000007.1"/>
</dbReference>
<dbReference type="InterPro" id="IPR019855">
    <property type="entry name" value="CRISPR-assoc_Cas1_NMENI"/>
</dbReference>
<keyword evidence="1 10" id="KW-0540">Nuclease</keyword>
<dbReference type="GO" id="GO:0003677">
    <property type="term" value="F:DNA binding"/>
    <property type="evidence" value="ECO:0007669"/>
    <property type="project" value="UniProtKB-KW"/>
</dbReference>
<dbReference type="GO" id="GO:0046872">
    <property type="term" value="F:metal ion binding"/>
    <property type="evidence" value="ECO:0007669"/>
    <property type="project" value="UniProtKB-UniRule"/>
</dbReference>
<keyword evidence="8 10" id="KW-0464">Manganese</keyword>
<dbReference type="EMBL" id="QICB01000007">
    <property type="protein sequence ID" value="RNL18860.1"/>
    <property type="molecule type" value="Genomic_DNA"/>
</dbReference>
<dbReference type="Pfam" id="PF01867">
    <property type="entry name" value="Cas_Cas1"/>
    <property type="match status" value="1"/>
</dbReference>
<keyword evidence="6 10" id="KW-0051">Antiviral defense</keyword>
<dbReference type="NCBIfam" id="TIGR03639">
    <property type="entry name" value="cas1_NMENI"/>
    <property type="match status" value="1"/>
</dbReference>
<dbReference type="OrthoDB" id="1550386at2"/>
<evidence type="ECO:0000256" key="8">
    <source>
        <dbReference type="ARBA" id="ARBA00023211"/>
    </source>
</evidence>
<comment type="function">
    <text evidence="10">CRISPR (clustered regularly interspaced short palindromic repeat), is an adaptive immune system that provides protection against mobile genetic elements (viruses, transposable elements and conjugative plasmids). CRISPR clusters contain spacers, sequences complementary to antecedent mobile elements, and target invading nucleic acids. CRISPR clusters are transcribed and processed into CRISPR RNA (crRNA). Acts as a dsDNA endonuclease. Involved in the integration of spacer DNA into the CRISPR cassette.</text>
</comment>
<dbReference type="InterPro" id="IPR002729">
    <property type="entry name" value="CRISPR-assoc_Cas1"/>
</dbReference>
<feature type="binding site" evidence="10">
    <location>
        <position position="217"/>
    </location>
    <ligand>
        <name>Mn(2+)</name>
        <dbReference type="ChEBI" id="CHEBI:29035"/>
    </ligand>
</feature>
<sequence>MSYRTVYITNRCRCSYKNGYMVVRQDDQTMIHLSEIAMVVVESTAAYVSSYLMAELAQARIPVVFCDIKHDPIGQYSPIYGAHDSTKRIREQIAWDSAVGDELWRRIVVSKISNQARVLELLELEQARMLRDYAMSVEPGDVTNREGHAAKVYFNALFGMGFSRDENNAINAQLNYGYAILLAWLNREITSRGYLTQLGIHHCNEYNHFNLSCDFMEPFRPVVDLYVANHPGESLDTRTKSDILELFSDFYQLPQGTYRLSSILSLFTKTNLAILGGRADIDAYMEFSLA</sequence>
<dbReference type="GO" id="GO:0043571">
    <property type="term" value="P:maintenance of CRISPR repeat elements"/>
    <property type="evidence" value="ECO:0007669"/>
    <property type="project" value="UniProtKB-UniRule"/>
</dbReference>
<evidence type="ECO:0000256" key="3">
    <source>
        <dbReference type="ARBA" id="ARBA00022759"/>
    </source>
</evidence>
<evidence type="ECO:0000256" key="6">
    <source>
        <dbReference type="ARBA" id="ARBA00023118"/>
    </source>
</evidence>
<comment type="similarity">
    <text evidence="10">Belongs to the CRISPR-associated endonuclease Cas1 family.</text>
</comment>
<dbReference type="Gene3D" id="1.20.120.920">
    <property type="entry name" value="CRISPR-associated endonuclease Cas1, C-terminal domain"/>
    <property type="match status" value="1"/>
</dbReference>
<accession>A0A3N0ADN6</accession>
<evidence type="ECO:0000256" key="2">
    <source>
        <dbReference type="ARBA" id="ARBA00022723"/>
    </source>
</evidence>
<evidence type="ECO:0000256" key="1">
    <source>
        <dbReference type="ARBA" id="ARBA00022722"/>
    </source>
</evidence>
<comment type="subunit">
    <text evidence="9 10">Homodimer, forms a heterotetramer with a Cas2 homodimer.</text>
</comment>
<dbReference type="GO" id="GO:0004520">
    <property type="term" value="F:DNA endonuclease activity"/>
    <property type="evidence" value="ECO:0007669"/>
    <property type="project" value="InterPro"/>
</dbReference>
<keyword evidence="7 10" id="KW-0238">DNA-binding</keyword>
<evidence type="ECO:0000313" key="12">
    <source>
        <dbReference type="Proteomes" id="UP000267368"/>
    </source>
</evidence>
<dbReference type="AlphaFoldDB" id="A0A3N0ADN6"/>
<dbReference type="GO" id="GO:0016787">
    <property type="term" value="F:hydrolase activity"/>
    <property type="evidence" value="ECO:0007669"/>
    <property type="project" value="UniProtKB-KW"/>
</dbReference>
<dbReference type="PANTHER" id="PTHR34353:SF2">
    <property type="entry name" value="CRISPR-ASSOCIATED ENDONUCLEASE CAS1 1"/>
    <property type="match status" value="1"/>
</dbReference>
<keyword evidence="3 10" id="KW-0255">Endonuclease</keyword>
<evidence type="ECO:0000256" key="10">
    <source>
        <dbReference type="HAMAP-Rule" id="MF_01470"/>
    </source>
</evidence>
<feature type="binding site" evidence="10">
    <location>
        <position position="202"/>
    </location>
    <ligand>
        <name>Mn(2+)</name>
        <dbReference type="ChEBI" id="CHEBI:29035"/>
    </ligand>
</feature>
<keyword evidence="12" id="KW-1185">Reference proteome</keyword>
<dbReference type="Gene3D" id="3.100.10.20">
    <property type="entry name" value="CRISPR-associated endonuclease Cas1, N-terminal domain"/>
    <property type="match status" value="1"/>
</dbReference>
<keyword evidence="5 10" id="KW-0460">Magnesium</keyword>
<evidence type="ECO:0000256" key="9">
    <source>
        <dbReference type="ARBA" id="ARBA00038592"/>
    </source>
</evidence>
<dbReference type="PANTHER" id="PTHR34353">
    <property type="entry name" value="CRISPR-ASSOCIATED ENDONUCLEASE CAS1 1"/>
    <property type="match status" value="1"/>
</dbReference>
<dbReference type="HAMAP" id="MF_01470">
    <property type="entry name" value="Cas1"/>
    <property type="match status" value="1"/>
</dbReference>
<dbReference type="InterPro" id="IPR042206">
    <property type="entry name" value="CRISPR-assoc_Cas1_C"/>
</dbReference>
<comment type="cofactor">
    <cofactor evidence="10">
        <name>Mg(2+)</name>
        <dbReference type="ChEBI" id="CHEBI:18420"/>
    </cofactor>
    <cofactor evidence="10">
        <name>Mn(2+)</name>
        <dbReference type="ChEBI" id="CHEBI:29035"/>
    </cofactor>
</comment>
<evidence type="ECO:0000256" key="7">
    <source>
        <dbReference type="ARBA" id="ARBA00023125"/>
    </source>
</evidence>
<dbReference type="EC" id="3.1.-.-" evidence="10"/>
<organism evidence="11 12">
    <name type="scientific">Slackia faecicanis</name>
    <dbReference type="NCBI Taxonomy" id="255723"/>
    <lineage>
        <taxon>Bacteria</taxon>
        <taxon>Bacillati</taxon>
        <taxon>Actinomycetota</taxon>
        <taxon>Coriobacteriia</taxon>
        <taxon>Eggerthellales</taxon>
        <taxon>Eggerthellaceae</taxon>
        <taxon>Slackia</taxon>
    </lineage>
</organism>
<dbReference type="InterPro" id="IPR042211">
    <property type="entry name" value="CRISPR-assoc_Cas1_N"/>
</dbReference>
<reference evidence="12" key="1">
    <citation type="submission" date="2018-05" db="EMBL/GenBank/DDBJ databases">
        <title>Genome Sequencing of selected type strains of the family Eggerthellaceae.</title>
        <authorList>
            <person name="Danylec N."/>
            <person name="Stoll D.A."/>
            <person name="Doetsch A."/>
            <person name="Huch M."/>
        </authorList>
    </citation>
    <scope>NUCLEOTIDE SEQUENCE [LARGE SCALE GENOMIC DNA]</scope>
    <source>
        <strain evidence="12">DSM 17537</strain>
    </source>
</reference>
<protein>
    <recommendedName>
        <fullName evidence="10">CRISPR-associated endonuclease Cas1</fullName>
        <ecNumber evidence="10">3.1.-.-</ecNumber>
    </recommendedName>
</protein>
<dbReference type="NCBIfam" id="TIGR00287">
    <property type="entry name" value="cas1"/>
    <property type="match status" value="1"/>
</dbReference>